<keyword evidence="1" id="KW-0067">ATP-binding</keyword>
<proteinExistence type="predicted"/>
<keyword evidence="1" id="KW-0378">Hydrolase</keyword>
<protein>
    <submittedName>
        <fullName evidence="1">Putative HELICASE domain protein</fullName>
    </submittedName>
</protein>
<name>X8BE50_MYCXE</name>
<accession>X8BE50</accession>
<keyword evidence="1" id="KW-0347">Helicase</keyword>
<sequence length="88" mass="9862">MADLVAEGARTLTFVRSRRGAELTALAARSRLRDIAPELADKVASYRRVISPRSAARSRMRWPRAGCAVWPPPTHSSWASTSRAWMPW</sequence>
<gene>
    <name evidence="1" type="ORF">I553_3784</name>
</gene>
<comment type="caution">
    <text evidence="1">The sequence shown here is derived from an EMBL/GenBank/DDBJ whole genome shotgun (WGS) entry which is preliminary data.</text>
</comment>
<evidence type="ECO:0000313" key="1">
    <source>
        <dbReference type="EMBL" id="EUA41533.1"/>
    </source>
</evidence>
<dbReference type="EMBL" id="JAOB01000043">
    <property type="protein sequence ID" value="EUA41533.1"/>
    <property type="molecule type" value="Genomic_DNA"/>
</dbReference>
<keyword evidence="1" id="KW-0547">Nucleotide-binding</keyword>
<dbReference type="GO" id="GO:0004386">
    <property type="term" value="F:helicase activity"/>
    <property type="evidence" value="ECO:0007669"/>
    <property type="project" value="UniProtKB-KW"/>
</dbReference>
<reference evidence="1" key="1">
    <citation type="submission" date="2014-01" db="EMBL/GenBank/DDBJ databases">
        <authorList>
            <person name="Brown-Elliot B."/>
            <person name="Wallace R."/>
            <person name="Lenaerts A."/>
            <person name="Ordway D."/>
            <person name="DeGroote M.A."/>
            <person name="Parker T."/>
            <person name="Sizemore C."/>
            <person name="Tallon L.J."/>
            <person name="Sadzewicz L.K."/>
            <person name="Sengamalay N."/>
            <person name="Fraser C.M."/>
            <person name="Hine E."/>
            <person name="Shefchek K.A."/>
            <person name="Das S.P."/>
            <person name="Tettelin H."/>
        </authorList>
    </citation>
    <scope>NUCLEOTIDE SEQUENCE [LARGE SCALE GENOMIC DNA]</scope>
    <source>
        <strain evidence="1">4042</strain>
    </source>
</reference>
<dbReference type="PATRIC" id="fig|1299334.3.peg.4821"/>
<organism evidence="1">
    <name type="scientific">Mycobacterium xenopi 4042</name>
    <dbReference type="NCBI Taxonomy" id="1299334"/>
    <lineage>
        <taxon>Bacteria</taxon>
        <taxon>Bacillati</taxon>
        <taxon>Actinomycetota</taxon>
        <taxon>Actinomycetes</taxon>
        <taxon>Mycobacteriales</taxon>
        <taxon>Mycobacteriaceae</taxon>
        <taxon>Mycobacterium</taxon>
    </lineage>
</organism>
<dbReference type="AlphaFoldDB" id="X8BE50"/>